<name>A0ABS4E7X0_9FIRM</name>
<reference evidence="2 3" key="1">
    <citation type="submission" date="2021-03" db="EMBL/GenBank/DDBJ databases">
        <title>Genomic Encyclopedia of Type Strains, Phase IV (KMG-IV): sequencing the most valuable type-strain genomes for metagenomic binning, comparative biology and taxonomic classification.</title>
        <authorList>
            <person name="Goeker M."/>
        </authorList>
    </citation>
    <scope>NUCLEOTIDE SEQUENCE [LARGE SCALE GENOMIC DNA]</scope>
    <source>
        <strain evidence="2 3">DSM 1289</strain>
    </source>
</reference>
<dbReference type="EMBL" id="JAGGJX010000001">
    <property type="protein sequence ID" value="MBP1854043.1"/>
    <property type="molecule type" value="Genomic_DNA"/>
</dbReference>
<comment type="caution">
    <text evidence="2">The sequence shown here is derived from an EMBL/GenBank/DDBJ whole genome shotgun (WGS) entry which is preliminary data.</text>
</comment>
<dbReference type="RefSeq" id="WP_209455628.1">
    <property type="nucleotide sequence ID" value="NZ_BAAACS010000017.1"/>
</dbReference>
<feature type="domain" description="Sigma factor regulator C-terminal" evidence="1">
    <location>
        <begin position="2"/>
        <end position="100"/>
    </location>
</feature>
<dbReference type="Pfam" id="PF13791">
    <property type="entry name" value="Sigma_reg_C"/>
    <property type="match status" value="1"/>
</dbReference>
<dbReference type="Proteomes" id="UP000767291">
    <property type="component" value="Unassembled WGS sequence"/>
</dbReference>
<evidence type="ECO:0000313" key="3">
    <source>
        <dbReference type="Proteomes" id="UP000767291"/>
    </source>
</evidence>
<gene>
    <name evidence="2" type="ORF">J2Z43_000433</name>
</gene>
<protein>
    <recommendedName>
        <fullName evidence="1">Sigma factor regulator C-terminal domain-containing protein</fullName>
    </recommendedName>
</protein>
<sequence>MIPSSLSVTWIYVMTEEENNETIGFSVDDAELKNINENTYSYFISSLEKYKGEQKDIKAFINKNKKLKDLEVCGVMLTGQSSNFISLKDKPYVKGASIGVTAKIVPYIQPLK</sequence>
<keyword evidence="3" id="KW-1185">Reference proteome</keyword>
<dbReference type="InterPro" id="IPR025672">
    <property type="entry name" value="Sigma_reg_C_dom"/>
</dbReference>
<organism evidence="2 3">
    <name type="scientific">Metaclostridioides mangenotii</name>
    <dbReference type="NCBI Taxonomy" id="1540"/>
    <lineage>
        <taxon>Bacteria</taxon>
        <taxon>Bacillati</taxon>
        <taxon>Bacillota</taxon>
        <taxon>Clostridia</taxon>
        <taxon>Peptostreptococcales</taxon>
        <taxon>Peptostreptococcaceae</taxon>
        <taxon>Metaclostridioides</taxon>
    </lineage>
</organism>
<proteinExistence type="predicted"/>
<evidence type="ECO:0000313" key="2">
    <source>
        <dbReference type="EMBL" id="MBP1854043.1"/>
    </source>
</evidence>
<accession>A0ABS4E7X0</accession>
<evidence type="ECO:0000259" key="1">
    <source>
        <dbReference type="Pfam" id="PF13791"/>
    </source>
</evidence>